<dbReference type="PANTHER" id="PTHR13651">
    <property type="entry name" value="PROTEIN ABITRAM"/>
    <property type="match status" value="1"/>
</dbReference>
<keyword evidence="2" id="KW-1185">Reference proteome</keyword>
<dbReference type="Proteomes" id="UP000250235">
    <property type="component" value="Unassembled WGS sequence"/>
</dbReference>
<sequence>MTELNSDNMSQRNLENDLDDGKPVLGFCTSSSVNAHELKLENELLDQEEQDELRKLLLVNVEELPSVPPSAVEFNFTTYFAPDLMKPGHDQFVHRHANGLCVIGLASTHVAFKDEGGIVSVDFNVGKSDRSEIKVTGKRKKVHSAADAA</sequence>
<organism evidence="1 2">
    <name type="scientific">Dorcoceras hygrometricum</name>
    <dbReference type="NCBI Taxonomy" id="472368"/>
    <lineage>
        <taxon>Eukaryota</taxon>
        <taxon>Viridiplantae</taxon>
        <taxon>Streptophyta</taxon>
        <taxon>Embryophyta</taxon>
        <taxon>Tracheophyta</taxon>
        <taxon>Spermatophyta</taxon>
        <taxon>Magnoliopsida</taxon>
        <taxon>eudicotyledons</taxon>
        <taxon>Gunneridae</taxon>
        <taxon>Pentapetalae</taxon>
        <taxon>asterids</taxon>
        <taxon>lamiids</taxon>
        <taxon>Lamiales</taxon>
        <taxon>Gesneriaceae</taxon>
        <taxon>Didymocarpoideae</taxon>
        <taxon>Trichosporeae</taxon>
        <taxon>Loxocarpinae</taxon>
        <taxon>Dorcoceras</taxon>
    </lineage>
</organism>
<proteinExistence type="predicted"/>
<dbReference type="PANTHER" id="PTHR13651:SF0">
    <property type="entry name" value="PROTEIN ABITRAM"/>
    <property type="match status" value="1"/>
</dbReference>
<dbReference type="AlphaFoldDB" id="A0A2Z7ALP8"/>
<dbReference type="InterPro" id="IPR039169">
    <property type="entry name" value="Abitram"/>
</dbReference>
<dbReference type="OrthoDB" id="48130at2759"/>
<evidence type="ECO:0000313" key="1">
    <source>
        <dbReference type="EMBL" id="KZV20121.1"/>
    </source>
</evidence>
<accession>A0A2Z7ALP8</accession>
<protein>
    <submittedName>
        <fullName evidence="1">Protein Simiate</fullName>
    </submittedName>
</protein>
<evidence type="ECO:0000313" key="2">
    <source>
        <dbReference type="Proteomes" id="UP000250235"/>
    </source>
</evidence>
<name>A0A2Z7ALP8_9LAMI</name>
<reference evidence="1 2" key="1">
    <citation type="journal article" date="2015" name="Proc. Natl. Acad. Sci. U.S.A.">
        <title>The resurrection genome of Boea hygrometrica: A blueprint for survival of dehydration.</title>
        <authorList>
            <person name="Xiao L."/>
            <person name="Yang G."/>
            <person name="Zhang L."/>
            <person name="Yang X."/>
            <person name="Zhao S."/>
            <person name="Ji Z."/>
            <person name="Zhou Q."/>
            <person name="Hu M."/>
            <person name="Wang Y."/>
            <person name="Chen M."/>
            <person name="Xu Y."/>
            <person name="Jin H."/>
            <person name="Xiao X."/>
            <person name="Hu G."/>
            <person name="Bao F."/>
            <person name="Hu Y."/>
            <person name="Wan P."/>
            <person name="Li L."/>
            <person name="Deng X."/>
            <person name="Kuang T."/>
            <person name="Xiang C."/>
            <person name="Zhu J.K."/>
            <person name="Oliver M.J."/>
            <person name="He Y."/>
        </authorList>
    </citation>
    <scope>NUCLEOTIDE SEQUENCE [LARGE SCALE GENOMIC DNA]</scope>
    <source>
        <strain evidence="2">cv. XS01</strain>
    </source>
</reference>
<dbReference type="EMBL" id="KV016225">
    <property type="protein sequence ID" value="KZV20121.1"/>
    <property type="molecule type" value="Genomic_DNA"/>
</dbReference>
<dbReference type="GO" id="GO:0005634">
    <property type="term" value="C:nucleus"/>
    <property type="evidence" value="ECO:0007669"/>
    <property type="project" value="TreeGrafter"/>
</dbReference>
<gene>
    <name evidence="1" type="ORF">F511_00978</name>
</gene>